<comment type="caution">
    <text evidence="1">Lacks conserved residue(s) required for the propagation of feature annotation.</text>
</comment>
<dbReference type="GO" id="GO:0002720">
    <property type="term" value="P:positive regulation of cytokine production involved in immune response"/>
    <property type="evidence" value="ECO:0007669"/>
    <property type="project" value="TreeGrafter"/>
</dbReference>
<dbReference type="FunFam" id="2.10.50.10:FF:000065">
    <property type="entry name" value="TNF receptor superfamily member 14"/>
    <property type="match status" value="1"/>
</dbReference>
<dbReference type="GO" id="GO:0007165">
    <property type="term" value="P:signal transduction"/>
    <property type="evidence" value="ECO:0007669"/>
    <property type="project" value="InterPro"/>
</dbReference>
<dbReference type="GO" id="GO:0046642">
    <property type="term" value="P:negative regulation of alpha-beta T cell proliferation"/>
    <property type="evidence" value="ECO:0007669"/>
    <property type="project" value="TreeGrafter"/>
</dbReference>
<name>A0A3Q2PJ90_FUNHE</name>
<dbReference type="Gene3D" id="2.10.50.10">
    <property type="entry name" value="Tumor Necrosis Factor Receptor, subunit A, domain 2"/>
    <property type="match status" value="3"/>
</dbReference>
<reference evidence="5" key="1">
    <citation type="submission" date="2025-08" db="UniProtKB">
        <authorList>
            <consortium name="Ensembl"/>
        </authorList>
    </citation>
    <scope>IDENTIFICATION</scope>
</reference>
<dbReference type="GO" id="GO:0006955">
    <property type="term" value="P:immune response"/>
    <property type="evidence" value="ECO:0007669"/>
    <property type="project" value="InterPro"/>
</dbReference>
<feature type="disulfide bond" evidence="1">
    <location>
        <begin position="57"/>
        <end position="72"/>
    </location>
</feature>
<feature type="repeat" description="TNFR-Cys" evidence="1">
    <location>
        <begin position="19"/>
        <end position="54"/>
    </location>
</feature>
<dbReference type="SMART" id="SM00208">
    <property type="entry name" value="TNFR"/>
    <property type="match status" value="4"/>
</dbReference>
<evidence type="ECO:0000313" key="6">
    <source>
        <dbReference type="Proteomes" id="UP000265000"/>
    </source>
</evidence>
<dbReference type="GO" id="GO:0009897">
    <property type="term" value="C:external side of plasma membrane"/>
    <property type="evidence" value="ECO:0007669"/>
    <property type="project" value="TreeGrafter"/>
</dbReference>
<feature type="disulfide bond" evidence="1">
    <location>
        <begin position="33"/>
        <end position="46"/>
    </location>
</feature>
<feature type="signal peptide" evidence="3">
    <location>
        <begin position="1"/>
        <end position="19"/>
    </location>
</feature>
<dbReference type="SUPFAM" id="SSF57586">
    <property type="entry name" value="TNF receptor-like"/>
    <property type="match status" value="3"/>
</dbReference>
<dbReference type="Proteomes" id="UP000265000">
    <property type="component" value="Unplaced"/>
</dbReference>
<evidence type="ECO:0000313" key="5">
    <source>
        <dbReference type="Ensembl" id="ENSFHEP00000012824.1"/>
    </source>
</evidence>
<dbReference type="PRINTS" id="PR01680">
    <property type="entry name" value="TNFACTORR6"/>
</dbReference>
<keyword evidence="2" id="KW-0472">Membrane</keyword>
<sequence>MLSLLIIFVGVTWTEPGSACRPKEYTASDGQCCPMCHEGTVVQRDCTVQSGTRCIPCEAGTYMNKPNGLKRCFSCSSCAPGFGLFVKQNCTQTSDTVCDVLSGYFCKSLTDTGCSTAEKHSVCEPGQRIKQPGTSRHDTVCEACQEGSFSPDGLNCTLWTECSASQTKVQEGSLTSDVVCRNVSIRHRYTLLVPVLSLPIVCMLLLTGYCKTRRAPP</sequence>
<keyword evidence="3" id="KW-0732">Signal</keyword>
<feature type="chain" id="PRO_5018675809" evidence="3">
    <location>
        <begin position="20"/>
        <end position="217"/>
    </location>
</feature>
<dbReference type="GO" id="GO:0050829">
    <property type="term" value="P:defense response to Gram-negative bacterium"/>
    <property type="evidence" value="ECO:0007669"/>
    <property type="project" value="TreeGrafter"/>
</dbReference>
<keyword evidence="2" id="KW-0812">Transmembrane</keyword>
<keyword evidence="2" id="KW-1133">Transmembrane helix</keyword>
<evidence type="ECO:0000256" key="1">
    <source>
        <dbReference type="PROSITE-ProRule" id="PRU00206"/>
    </source>
</evidence>
<dbReference type="PROSITE" id="PS50050">
    <property type="entry name" value="TNFR_NGFR_2"/>
    <property type="match status" value="2"/>
</dbReference>
<feature type="domain" description="TNFR-Cys" evidence="4">
    <location>
        <begin position="56"/>
        <end position="98"/>
    </location>
</feature>
<proteinExistence type="predicted"/>
<dbReference type="FunFam" id="2.10.50.10:FF:000007">
    <property type="entry name" value="TNF receptor superfamily member 14"/>
    <property type="match status" value="1"/>
</dbReference>
<dbReference type="InterPro" id="IPR001368">
    <property type="entry name" value="TNFR/NGFR_Cys_rich_reg"/>
</dbReference>
<feature type="repeat" description="TNFR-Cys" evidence="1">
    <location>
        <begin position="56"/>
        <end position="98"/>
    </location>
</feature>
<dbReference type="CDD" id="cd13405">
    <property type="entry name" value="TNFRSF14_teleost"/>
    <property type="match status" value="1"/>
</dbReference>
<evidence type="ECO:0000259" key="4">
    <source>
        <dbReference type="PROSITE" id="PS50050"/>
    </source>
</evidence>
<dbReference type="PANTHER" id="PTHR46838:SF1">
    <property type="entry name" value="TUMOR NECROSIS FACTOR RECEPTOR SUPERFAMILY MEMBER 14"/>
    <property type="match status" value="1"/>
</dbReference>
<keyword evidence="6" id="KW-1185">Reference proteome</keyword>
<dbReference type="Pfam" id="PF00020">
    <property type="entry name" value="TNFR_c6"/>
    <property type="match status" value="3"/>
</dbReference>
<dbReference type="PROSITE" id="PS00652">
    <property type="entry name" value="TNFR_NGFR_1"/>
    <property type="match status" value="1"/>
</dbReference>
<evidence type="ECO:0000256" key="2">
    <source>
        <dbReference type="SAM" id="Phobius"/>
    </source>
</evidence>
<dbReference type="GO" id="GO:0050830">
    <property type="term" value="P:defense response to Gram-positive bacterium"/>
    <property type="evidence" value="ECO:0007669"/>
    <property type="project" value="TreeGrafter"/>
</dbReference>
<feature type="transmembrane region" description="Helical" evidence="2">
    <location>
        <begin position="189"/>
        <end position="210"/>
    </location>
</feature>
<evidence type="ECO:0000256" key="3">
    <source>
        <dbReference type="SAM" id="SignalP"/>
    </source>
</evidence>
<dbReference type="AlphaFoldDB" id="A0A3Q2PJ90"/>
<dbReference type="GO" id="GO:2000406">
    <property type="term" value="P:positive regulation of T cell migration"/>
    <property type="evidence" value="ECO:0007669"/>
    <property type="project" value="TreeGrafter"/>
</dbReference>
<dbReference type="GO" id="GO:0004888">
    <property type="term" value="F:transmembrane signaling receptor activity"/>
    <property type="evidence" value="ECO:0007669"/>
    <property type="project" value="InterPro"/>
</dbReference>
<dbReference type="InterPro" id="IPR008063">
    <property type="entry name" value="Fas_rcpt"/>
</dbReference>
<dbReference type="GeneTree" id="ENSGT00950000183126"/>
<dbReference type="STRING" id="8078.ENSFHEP00000012824"/>
<keyword evidence="1" id="KW-1015">Disulfide bond</keyword>
<dbReference type="Ensembl" id="ENSFHET00000020198.1">
    <property type="protein sequence ID" value="ENSFHEP00000012824.1"/>
    <property type="gene ID" value="ENSFHEG00000014308.1"/>
</dbReference>
<organism evidence="5 6">
    <name type="scientific">Fundulus heteroclitus</name>
    <name type="common">Killifish</name>
    <name type="synonym">Mummichog</name>
    <dbReference type="NCBI Taxonomy" id="8078"/>
    <lineage>
        <taxon>Eukaryota</taxon>
        <taxon>Metazoa</taxon>
        <taxon>Chordata</taxon>
        <taxon>Craniata</taxon>
        <taxon>Vertebrata</taxon>
        <taxon>Euteleostomi</taxon>
        <taxon>Actinopterygii</taxon>
        <taxon>Neopterygii</taxon>
        <taxon>Teleostei</taxon>
        <taxon>Neoteleostei</taxon>
        <taxon>Acanthomorphata</taxon>
        <taxon>Ovalentaria</taxon>
        <taxon>Atherinomorphae</taxon>
        <taxon>Cyprinodontiformes</taxon>
        <taxon>Fundulidae</taxon>
        <taxon>Fundulus</taxon>
    </lineage>
</organism>
<accession>A0A3Q2PJ90</accession>
<protein>
    <submittedName>
        <fullName evidence="5">Tumor necrosis factor receptor superfamily member 14</fullName>
    </submittedName>
</protein>
<feature type="domain" description="TNFR-Cys" evidence="4">
    <location>
        <begin position="19"/>
        <end position="54"/>
    </location>
</feature>
<dbReference type="GO" id="GO:0006915">
    <property type="term" value="P:apoptotic process"/>
    <property type="evidence" value="ECO:0007669"/>
    <property type="project" value="InterPro"/>
</dbReference>
<feature type="disulfide bond" evidence="1">
    <location>
        <begin position="36"/>
        <end position="54"/>
    </location>
</feature>
<reference evidence="5" key="2">
    <citation type="submission" date="2025-09" db="UniProtKB">
        <authorList>
            <consortium name="Ensembl"/>
        </authorList>
    </citation>
    <scope>IDENTIFICATION</scope>
</reference>
<dbReference type="PANTHER" id="PTHR46838">
    <property type="entry name" value="TUMOR NECROSIS FACTOR RECEPTOR SUPERFAMILY MEMBER 14"/>
    <property type="match status" value="1"/>
</dbReference>